<dbReference type="GO" id="GO:0016042">
    <property type="term" value="P:lipid catabolic process"/>
    <property type="evidence" value="ECO:0007669"/>
    <property type="project" value="UniProtKB-UniRule"/>
</dbReference>
<reference evidence="6" key="1">
    <citation type="journal article" date="2020" name="mSystems">
        <title>Genome- and Community-Level Interaction Insights into Carbon Utilization and Element Cycling Functions of Hydrothermarchaeota in Hydrothermal Sediment.</title>
        <authorList>
            <person name="Zhou Z."/>
            <person name="Liu Y."/>
            <person name="Xu W."/>
            <person name="Pan J."/>
            <person name="Luo Z.H."/>
            <person name="Li M."/>
        </authorList>
    </citation>
    <scope>NUCLEOTIDE SEQUENCE [LARGE SCALE GENOMIC DNA]</scope>
    <source>
        <strain evidence="6">SpSt-774</strain>
    </source>
</reference>
<dbReference type="SUPFAM" id="SSF52151">
    <property type="entry name" value="FabD/lysophospholipase-like"/>
    <property type="match status" value="1"/>
</dbReference>
<dbReference type="EMBL" id="DTGZ01000011">
    <property type="protein sequence ID" value="HGV96772.1"/>
    <property type="molecule type" value="Genomic_DNA"/>
</dbReference>
<evidence type="ECO:0000256" key="4">
    <source>
        <dbReference type="PROSITE-ProRule" id="PRU01161"/>
    </source>
</evidence>
<proteinExistence type="predicted"/>
<dbReference type="PANTHER" id="PTHR14226:SF29">
    <property type="entry name" value="NEUROPATHY TARGET ESTERASE SWS"/>
    <property type="match status" value="1"/>
</dbReference>
<protein>
    <recommendedName>
        <fullName evidence="5">PNPLA domain-containing protein</fullName>
    </recommendedName>
</protein>
<gene>
    <name evidence="6" type="ORF">ENV60_00540</name>
</gene>
<accession>A0A7C4X7T6</accession>
<dbReference type="GO" id="GO:0016787">
    <property type="term" value="F:hydrolase activity"/>
    <property type="evidence" value="ECO:0007669"/>
    <property type="project" value="UniProtKB-UniRule"/>
</dbReference>
<dbReference type="PROSITE" id="PS51635">
    <property type="entry name" value="PNPLA"/>
    <property type="match status" value="1"/>
</dbReference>
<feature type="short sequence motif" description="GXGXXG" evidence="4">
    <location>
        <begin position="9"/>
        <end position="14"/>
    </location>
</feature>
<keyword evidence="2 4" id="KW-0442">Lipid degradation</keyword>
<organism evidence="6">
    <name type="scientific">candidate division WOR-3 bacterium</name>
    <dbReference type="NCBI Taxonomy" id="2052148"/>
    <lineage>
        <taxon>Bacteria</taxon>
        <taxon>Bacteria division WOR-3</taxon>
    </lineage>
</organism>
<evidence type="ECO:0000256" key="3">
    <source>
        <dbReference type="ARBA" id="ARBA00023098"/>
    </source>
</evidence>
<dbReference type="PANTHER" id="PTHR14226">
    <property type="entry name" value="NEUROPATHY TARGET ESTERASE/SWISS CHEESE D.MELANOGASTER"/>
    <property type="match status" value="1"/>
</dbReference>
<name>A0A7C4X7T6_UNCW3</name>
<dbReference type="InterPro" id="IPR002641">
    <property type="entry name" value="PNPLA_dom"/>
</dbReference>
<keyword evidence="3 4" id="KW-0443">Lipid metabolism</keyword>
<evidence type="ECO:0000256" key="2">
    <source>
        <dbReference type="ARBA" id="ARBA00022963"/>
    </source>
</evidence>
<sequence>MNLGIALGGGGAKGFAHIGVLDVLEKEKIKVKFVAGNSIGAVIGALYCLFGSIEKLHSLSRSFIESEEFKTLGLDKFYTEDSNILRRFKKKVFEKYYFGALLFKKSHSQIDATRQLFYNLFSNYTFDDLKIPFVCSALDINSGEEVVFKKGLLAEAIWATCAIPGIFPPLIKEQRVLVDGGVINNIPVDLLKELGAKTVIAVYLGSLPRFDSKPDTGYRITQRSLAFMKYHFDQHILSRADLIINPDVEEFHWADFQAIEELIKRGQETAKRNLRKIKSVCSFWYQLKRFRFQEFLTLQFL</sequence>
<evidence type="ECO:0000313" key="6">
    <source>
        <dbReference type="EMBL" id="HGV96772.1"/>
    </source>
</evidence>
<evidence type="ECO:0000259" key="5">
    <source>
        <dbReference type="PROSITE" id="PS51635"/>
    </source>
</evidence>
<dbReference type="InterPro" id="IPR016035">
    <property type="entry name" value="Acyl_Trfase/lysoPLipase"/>
</dbReference>
<evidence type="ECO:0000256" key="1">
    <source>
        <dbReference type="ARBA" id="ARBA00022801"/>
    </source>
</evidence>
<feature type="short sequence motif" description="GXSXG" evidence="4">
    <location>
        <begin position="36"/>
        <end position="40"/>
    </location>
</feature>
<keyword evidence="1 4" id="KW-0378">Hydrolase</keyword>
<dbReference type="Pfam" id="PF01734">
    <property type="entry name" value="Patatin"/>
    <property type="match status" value="1"/>
</dbReference>
<comment type="caution">
    <text evidence="6">The sequence shown here is derived from an EMBL/GenBank/DDBJ whole genome shotgun (WGS) entry which is preliminary data.</text>
</comment>
<dbReference type="Gene3D" id="3.40.1090.10">
    <property type="entry name" value="Cytosolic phospholipase A2 catalytic domain"/>
    <property type="match status" value="1"/>
</dbReference>
<dbReference type="AlphaFoldDB" id="A0A7C4X7T6"/>
<feature type="domain" description="PNPLA" evidence="5">
    <location>
        <begin position="5"/>
        <end position="192"/>
    </location>
</feature>
<feature type="short sequence motif" description="DGA/G" evidence="4">
    <location>
        <begin position="179"/>
        <end position="181"/>
    </location>
</feature>
<feature type="active site" description="Nucleophile" evidence="4">
    <location>
        <position position="38"/>
    </location>
</feature>
<dbReference type="InterPro" id="IPR050301">
    <property type="entry name" value="NTE"/>
</dbReference>
<feature type="active site" description="Proton acceptor" evidence="4">
    <location>
        <position position="179"/>
    </location>
</feature>